<reference evidence="3" key="1">
    <citation type="submission" date="2020-11" db="EMBL/GenBank/DDBJ databases">
        <authorList>
            <consortium name="DOE Joint Genome Institute"/>
            <person name="Ahrendt S."/>
            <person name="Riley R."/>
            <person name="Andreopoulos W."/>
            <person name="Labutti K."/>
            <person name="Pangilinan J."/>
            <person name="Ruiz-Duenas F.J."/>
            <person name="Barrasa J.M."/>
            <person name="Sanchez-Garcia M."/>
            <person name="Camarero S."/>
            <person name="Miyauchi S."/>
            <person name="Serrano A."/>
            <person name="Linde D."/>
            <person name="Babiker R."/>
            <person name="Drula E."/>
            <person name="Ayuso-Fernandez I."/>
            <person name="Pacheco R."/>
            <person name="Padilla G."/>
            <person name="Ferreira P."/>
            <person name="Barriuso J."/>
            <person name="Kellner H."/>
            <person name="Castanera R."/>
            <person name="Alfaro M."/>
            <person name="Ramirez L."/>
            <person name="Pisabarro A.G."/>
            <person name="Kuo A."/>
            <person name="Tritt A."/>
            <person name="Lipzen A."/>
            <person name="He G."/>
            <person name="Yan M."/>
            <person name="Ng V."/>
            <person name="Cullen D."/>
            <person name="Martin F."/>
            <person name="Rosso M.-N."/>
            <person name="Henrissat B."/>
            <person name="Hibbett D."/>
            <person name="Martinez A.T."/>
            <person name="Grigoriev I.V."/>
        </authorList>
    </citation>
    <scope>NUCLEOTIDE SEQUENCE</scope>
    <source>
        <strain evidence="3">CBS 506.95</strain>
    </source>
</reference>
<dbReference type="AlphaFoldDB" id="A0A9P6JJV3"/>
<feature type="domain" description="Survival Motor Neuron Gemin2-binding" evidence="2">
    <location>
        <begin position="100"/>
        <end position="115"/>
    </location>
</feature>
<dbReference type="Pfam" id="PF20636">
    <property type="entry name" value="SMN_G2-BD"/>
    <property type="match status" value="1"/>
</dbReference>
<dbReference type="EMBL" id="MU157913">
    <property type="protein sequence ID" value="KAF9523636.1"/>
    <property type="molecule type" value="Genomic_DNA"/>
</dbReference>
<feature type="region of interest" description="Disordered" evidence="1">
    <location>
        <begin position="1"/>
        <end position="98"/>
    </location>
</feature>
<name>A0A9P6JJV3_9AGAR</name>
<dbReference type="CDD" id="cd22852">
    <property type="entry name" value="SMN_C"/>
    <property type="match status" value="1"/>
</dbReference>
<feature type="compositionally biased region" description="Acidic residues" evidence="1">
    <location>
        <begin position="84"/>
        <end position="94"/>
    </location>
</feature>
<keyword evidence="4" id="KW-1185">Reference proteome</keyword>
<dbReference type="OrthoDB" id="197400at2759"/>
<dbReference type="InterPro" id="IPR047313">
    <property type="entry name" value="SMN_C"/>
</dbReference>
<gene>
    <name evidence="3" type="ORF">CPB83DRAFT_877905</name>
</gene>
<feature type="compositionally biased region" description="Polar residues" evidence="1">
    <location>
        <begin position="148"/>
        <end position="160"/>
    </location>
</feature>
<organism evidence="3 4">
    <name type="scientific">Crepidotus variabilis</name>
    <dbReference type="NCBI Taxonomy" id="179855"/>
    <lineage>
        <taxon>Eukaryota</taxon>
        <taxon>Fungi</taxon>
        <taxon>Dikarya</taxon>
        <taxon>Basidiomycota</taxon>
        <taxon>Agaricomycotina</taxon>
        <taxon>Agaricomycetes</taxon>
        <taxon>Agaricomycetidae</taxon>
        <taxon>Agaricales</taxon>
        <taxon>Agaricineae</taxon>
        <taxon>Crepidotaceae</taxon>
        <taxon>Crepidotus</taxon>
    </lineage>
</organism>
<feature type="compositionally biased region" description="Acidic residues" evidence="1">
    <location>
        <begin position="251"/>
        <end position="267"/>
    </location>
</feature>
<evidence type="ECO:0000259" key="2">
    <source>
        <dbReference type="Pfam" id="PF20636"/>
    </source>
</evidence>
<feature type="region of interest" description="Disordered" evidence="1">
    <location>
        <begin position="146"/>
        <end position="183"/>
    </location>
</feature>
<evidence type="ECO:0000256" key="1">
    <source>
        <dbReference type="SAM" id="MobiDB-lite"/>
    </source>
</evidence>
<protein>
    <recommendedName>
        <fullName evidence="2">Survival Motor Neuron Gemin2-binding domain-containing protein</fullName>
    </recommendedName>
</protein>
<feature type="compositionally biased region" description="Basic residues" evidence="1">
    <location>
        <begin position="30"/>
        <end position="41"/>
    </location>
</feature>
<feature type="region of interest" description="Disordered" evidence="1">
    <location>
        <begin position="248"/>
        <end position="276"/>
    </location>
</feature>
<comment type="caution">
    <text evidence="3">The sequence shown here is derived from an EMBL/GenBank/DDBJ whole genome shotgun (WGS) entry which is preliminary data.</text>
</comment>
<dbReference type="Proteomes" id="UP000807306">
    <property type="component" value="Unassembled WGS sequence"/>
</dbReference>
<dbReference type="CDD" id="cd22851">
    <property type="entry name" value="SMN_N"/>
    <property type="match status" value="1"/>
</dbReference>
<dbReference type="InterPro" id="IPR049481">
    <property type="entry name" value="SMN_G2-BD"/>
</dbReference>
<accession>A0A9P6JJV3</accession>
<evidence type="ECO:0000313" key="4">
    <source>
        <dbReference type="Proteomes" id="UP000807306"/>
    </source>
</evidence>
<proteinExistence type="predicted"/>
<sequence length="276" mass="31308">MSRQIVSYDDITLPYEAPEENRTSANKPPPNKKRKQNHQRNKSGNSNQAGRKIPSNRRQSSAQASSFTQAAVQNPRHSWSIDPAEGEYEEEEDSRELTHEEIWDDSALVDAWEAAQQEYEMYNGKDKDWQKEIIKKSPLWYNVPVDPSTKQTNGTSSSNVIEPPTLPTVDKAEDNDENDSRPLNFETFVPTYNPTLPSTTSVAPQYAPDAPAAGMVSQDEAFSRAMNAMYWGGYWTAMYHCQRHAAQMNDGNDDTEWAEDEEEENADTDAYVSTQR</sequence>
<evidence type="ECO:0000313" key="3">
    <source>
        <dbReference type="EMBL" id="KAF9523636.1"/>
    </source>
</evidence>
<feature type="compositionally biased region" description="Low complexity" evidence="1">
    <location>
        <begin position="59"/>
        <end position="73"/>
    </location>
</feature>